<keyword evidence="2" id="KW-1185">Reference proteome</keyword>
<evidence type="ECO:0000313" key="1">
    <source>
        <dbReference type="EMBL" id="GGE30042.1"/>
    </source>
</evidence>
<evidence type="ECO:0000313" key="2">
    <source>
        <dbReference type="Proteomes" id="UP000612855"/>
    </source>
</evidence>
<organism evidence="1 2">
    <name type="scientific">Primorskyibacter flagellatus</name>
    <dbReference type="NCBI Taxonomy" id="1387277"/>
    <lineage>
        <taxon>Bacteria</taxon>
        <taxon>Pseudomonadati</taxon>
        <taxon>Pseudomonadota</taxon>
        <taxon>Alphaproteobacteria</taxon>
        <taxon>Rhodobacterales</taxon>
        <taxon>Roseobacteraceae</taxon>
        <taxon>Primorskyibacter</taxon>
    </lineage>
</organism>
<gene>
    <name evidence="1" type="ORF">GCM10011360_17670</name>
</gene>
<reference evidence="2" key="1">
    <citation type="journal article" date="2019" name="Int. J. Syst. Evol. Microbiol.">
        <title>The Global Catalogue of Microorganisms (GCM) 10K type strain sequencing project: providing services to taxonomists for standard genome sequencing and annotation.</title>
        <authorList>
            <consortium name="The Broad Institute Genomics Platform"/>
            <consortium name="The Broad Institute Genome Sequencing Center for Infectious Disease"/>
            <person name="Wu L."/>
            <person name="Ma J."/>
        </authorList>
    </citation>
    <scope>NUCLEOTIDE SEQUENCE [LARGE SCALE GENOMIC DNA]</scope>
    <source>
        <strain evidence="2">CGMCC 1.12664</strain>
    </source>
</reference>
<name>A0A917EFU9_9RHOB</name>
<accession>A0A917EFU9</accession>
<dbReference type="Proteomes" id="UP000612855">
    <property type="component" value="Unassembled WGS sequence"/>
</dbReference>
<dbReference type="EMBL" id="BMFJ01000001">
    <property type="protein sequence ID" value="GGE30042.1"/>
    <property type="molecule type" value="Genomic_DNA"/>
</dbReference>
<proteinExistence type="predicted"/>
<dbReference type="RefSeq" id="WP_229737502.1">
    <property type="nucleotide sequence ID" value="NZ_BMFJ01000001.1"/>
</dbReference>
<protein>
    <submittedName>
        <fullName evidence="1">Uncharacterized protein</fullName>
    </submittedName>
</protein>
<dbReference type="AlphaFoldDB" id="A0A917EFU9"/>
<sequence length="99" mass="11258">MQLELFALPPTKKHMHGATWRVGAYECRNWHGWFQSREGGKGNWLFQIHGFSGPEDGNGIAHVYRVGTDGDLYDSPVPIDGPGRITINGRKYGRDHWNH</sequence>
<comment type="caution">
    <text evidence="1">The sequence shown here is derived from an EMBL/GenBank/DDBJ whole genome shotgun (WGS) entry which is preliminary data.</text>
</comment>